<dbReference type="RefSeq" id="WP_183273156.1">
    <property type="nucleotide sequence ID" value="NZ_CP133838.1"/>
</dbReference>
<protein>
    <submittedName>
        <fullName evidence="2">Uncharacterized protein</fullName>
    </submittedName>
</protein>
<sequence>MKNIMTAMLVSGALFISVGAHAQNMPFDSGGGYWTPWYTVSKMNLYLPSLNICKYERYRYKNGKLSIQRKGGFC</sequence>
<accession>A0ABY9S636</accession>
<dbReference type="Proteomes" id="UP001246690">
    <property type="component" value="Chromosome"/>
</dbReference>
<evidence type="ECO:0000313" key="3">
    <source>
        <dbReference type="Proteomes" id="UP001246690"/>
    </source>
</evidence>
<keyword evidence="1" id="KW-0732">Signal</keyword>
<name>A0ABY9S636_9ENTR</name>
<reference evidence="2 3" key="1">
    <citation type="submission" date="2023-09" db="EMBL/GenBank/DDBJ databases">
        <title>Buttiauxella selenatireducens sp. nov., isolated from the rhizosphere of Cardamine hupingshanesis.</title>
        <authorList>
            <person name="Zhang S."/>
            <person name="Xu Z."/>
            <person name="Wang H."/>
            <person name="Guo Y."/>
        </authorList>
    </citation>
    <scope>NUCLEOTIDE SEQUENCE [LARGE SCALE GENOMIC DNA]</scope>
    <source>
        <strain evidence="2 3">R73</strain>
    </source>
</reference>
<organism evidence="2 3">
    <name type="scientific">Buttiauxella selenatireducens</name>
    <dbReference type="NCBI Taxonomy" id="3073902"/>
    <lineage>
        <taxon>Bacteria</taxon>
        <taxon>Pseudomonadati</taxon>
        <taxon>Pseudomonadota</taxon>
        <taxon>Gammaproteobacteria</taxon>
        <taxon>Enterobacterales</taxon>
        <taxon>Enterobacteriaceae</taxon>
        <taxon>Buttiauxella</taxon>
    </lineage>
</organism>
<evidence type="ECO:0000256" key="1">
    <source>
        <dbReference type="SAM" id="SignalP"/>
    </source>
</evidence>
<keyword evidence="3" id="KW-1185">Reference proteome</keyword>
<proteinExistence type="predicted"/>
<feature type="signal peptide" evidence="1">
    <location>
        <begin position="1"/>
        <end position="22"/>
    </location>
</feature>
<feature type="chain" id="PRO_5045780604" evidence="1">
    <location>
        <begin position="23"/>
        <end position="74"/>
    </location>
</feature>
<evidence type="ECO:0000313" key="2">
    <source>
        <dbReference type="EMBL" id="WMY72955.1"/>
    </source>
</evidence>
<gene>
    <name evidence="2" type="ORF">RHD99_15955</name>
</gene>
<dbReference type="EMBL" id="CP133838">
    <property type="protein sequence ID" value="WMY72955.1"/>
    <property type="molecule type" value="Genomic_DNA"/>
</dbReference>